<comment type="caution">
    <text evidence="1">The sequence shown here is derived from an EMBL/GenBank/DDBJ whole genome shotgun (WGS) entry which is preliminary data.</text>
</comment>
<gene>
    <name evidence="1" type="ORF">COX83_01320</name>
</gene>
<organism evidence="1 2">
    <name type="scientific">Candidatus Magasanikbacteria bacterium CG_4_10_14_0_2_um_filter_41_31</name>
    <dbReference type="NCBI Taxonomy" id="1974639"/>
    <lineage>
        <taxon>Bacteria</taxon>
        <taxon>Candidatus Magasanikiibacteriota</taxon>
    </lineage>
</organism>
<dbReference type="EMBL" id="PFPI01000016">
    <property type="protein sequence ID" value="PIZ93672.1"/>
    <property type="molecule type" value="Genomic_DNA"/>
</dbReference>
<name>A0A2M7V519_9BACT</name>
<dbReference type="Proteomes" id="UP000230078">
    <property type="component" value="Unassembled WGS sequence"/>
</dbReference>
<dbReference type="AlphaFoldDB" id="A0A2M7V519"/>
<evidence type="ECO:0000313" key="2">
    <source>
        <dbReference type="Proteomes" id="UP000230078"/>
    </source>
</evidence>
<proteinExistence type="predicted"/>
<dbReference type="Gene3D" id="1.10.3210.10">
    <property type="entry name" value="Hypothetical protein af1432"/>
    <property type="match status" value="1"/>
</dbReference>
<evidence type="ECO:0008006" key="3">
    <source>
        <dbReference type="Google" id="ProtNLM"/>
    </source>
</evidence>
<accession>A0A2M7V519</accession>
<evidence type="ECO:0000313" key="1">
    <source>
        <dbReference type="EMBL" id="PIZ93672.1"/>
    </source>
</evidence>
<protein>
    <recommendedName>
        <fullName evidence="3">HD/PDEase domain-containing protein</fullName>
    </recommendedName>
</protein>
<sequence>MPLNTTQSVQSLISQAESILMGSHDPLHDHRHAERVADYAVVIARELHITKSSHLDALKLSAWWHDISRVMTKKPSFVLMPFIDDTLSAIILAWTAIKTGKWNRTAWLASRLILAKSVGTGKVFSRMFLTKRMRLLLDILQDADTVDTLASERTRDIQQLVDSSLSYHYAYRIMVWWFISTAFLEVKTQAAKEQLMAVLKEFMIWSHEESIMEWHIERYGQAWIDNMHVKLEQIIVQLEQDLSFAFVRVSS</sequence>
<dbReference type="SUPFAM" id="SSF109604">
    <property type="entry name" value="HD-domain/PDEase-like"/>
    <property type="match status" value="1"/>
</dbReference>
<reference evidence="2" key="1">
    <citation type="submission" date="2017-09" db="EMBL/GenBank/DDBJ databases">
        <title>Depth-based differentiation of microbial function through sediment-hosted aquifers and enrichment of novel symbionts in the deep terrestrial subsurface.</title>
        <authorList>
            <person name="Probst A.J."/>
            <person name="Ladd B."/>
            <person name="Jarett J.K."/>
            <person name="Geller-Mcgrath D.E."/>
            <person name="Sieber C.M.K."/>
            <person name="Emerson J.B."/>
            <person name="Anantharaman K."/>
            <person name="Thomas B.C."/>
            <person name="Malmstrom R."/>
            <person name="Stieglmeier M."/>
            <person name="Klingl A."/>
            <person name="Woyke T."/>
            <person name="Ryan C.M."/>
            <person name="Banfield J.F."/>
        </authorList>
    </citation>
    <scope>NUCLEOTIDE SEQUENCE [LARGE SCALE GENOMIC DNA]</scope>
</reference>